<protein>
    <submittedName>
        <fullName evidence="1">Hydrogenase maturation protease</fullName>
    </submittedName>
</protein>
<sequence>MTSPPLIIGLGSPHGDDQAGWLVIARLRALGLPASQAVPARTPADLWDWCRSDRALTVCDACVDVGPPGTLKRWVWPEHCLPSTCGGTHDLSLGVVLSLGRELGSFPANVVVWTITGASFAPNAAASEVVLSACEHLAGRLTEALRVN</sequence>
<dbReference type="SUPFAM" id="SSF53163">
    <property type="entry name" value="HybD-like"/>
    <property type="match status" value="1"/>
</dbReference>
<comment type="caution">
    <text evidence="1">The sequence shown here is derived from an EMBL/GenBank/DDBJ whole genome shotgun (WGS) entry which is preliminary data.</text>
</comment>
<dbReference type="EMBL" id="DSOK01000204">
    <property type="protein sequence ID" value="HEN15232.1"/>
    <property type="molecule type" value="Genomic_DNA"/>
</dbReference>
<dbReference type="CDD" id="cd00518">
    <property type="entry name" value="H2MP"/>
    <property type="match status" value="1"/>
</dbReference>
<name>A0A7C2P0M4_9PLAN</name>
<dbReference type="Gene3D" id="3.40.50.1450">
    <property type="entry name" value="HybD-like"/>
    <property type="match status" value="1"/>
</dbReference>
<keyword evidence="1" id="KW-0378">Hydrolase</keyword>
<reference evidence="1" key="1">
    <citation type="journal article" date="2020" name="mSystems">
        <title>Genome- and Community-Level Interaction Insights into Carbon Utilization and Element Cycling Functions of Hydrothermarchaeota in Hydrothermal Sediment.</title>
        <authorList>
            <person name="Zhou Z."/>
            <person name="Liu Y."/>
            <person name="Xu W."/>
            <person name="Pan J."/>
            <person name="Luo Z.H."/>
            <person name="Li M."/>
        </authorList>
    </citation>
    <scope>NUCLEOTIDE SEQUENCE [LARGE SCALE GENOMIC DNA]</scope>
    <source>
        <strain evidence="1">SpSt-339</strain>
    </source>
</reference>
<gene>
    <name evidence="1" type="ORF">ENQ76_07170</name>
</gene>
<dbReference type="GO" id="GO:0006508">
    <property type="term" value="P:proteolysis"/>
    <property type="evidence" value="ECO:0007669"/>
    <property type="project" value="UniProtKB-KW"/>
</dbReference>
<dbReference type="InterPro" id="IPR000671">
    <property type="entry name" value="Peptidase_A31"/>
</dbReference>
<dbReference type="InterPro" id="IPR023430">
    <property type="entry name" value="Pept_HybD-like_dom_sf"/>
</dbReference>
<proteinExistence type="predicted"/>
<accession>A0A7C2P0M4</accession>
<dbReference type="GO" id="GO:0008047">
    <property type="term" value="F:enzyme activator activity"/>
    <property type="evidence" value="ECO:0007669"/>
    <property type="project" value="InterPro"/>
</dbReference>
<dbReference type="NCBIfam" id="TIGR00072">
    <property type="entry name" value="hydrog_prot"/>
    <property type="match status" value="1"/>
</dbReference>
<dbReference type="GO" id="GO:0008233">
    <property type="term" value="F:peptidase activity"/>
    <property type="evidence" value="ECO:0007669"/>
    <property type="project" value="UniProtKB-KW"/>
</dbReference>
<organism evidence="1">
    <name type="scientific">Schlesneria paludicola</name>
    <dbReference type="NCBI Taxonomy" id="360056"/>
    <lineage>
        <taxon>Bacteria</taxon>
        <taxon>Pseudomonadati</taxon>
        <taxon>Planctomycetota</taxon>
        <taxon>Planctomycetia</taxon>
        <taxon>Planctomycetales</taxon>
        <taxon>Planctomycetaceae</taxon>
        <taxon>Schlesneria</taxon>
    </lineage>
</organism>
<evidence type="ECO:0000313" key="1">
    <source>
        <dbReference type="EMBL" id="HEN15232.1"/>
    </source>
</evidence>
<dbReference type="AlphaFoldDB" id="A0A7C2P0M4"/>
<keyword evidence="1" id="KW-0645">Protease</keyword>